<dbReference type="Proteomes" id="UP000799440">
    <property type="component" value="Unassembled WGS sequence"/>
</dbReference>
<accession>A0A6A6V573</accession>
<protein>
    <submittedName>
        <fullName evidence="1">Uncharacterized protein</fullName>
    </submittedName>
</protein>
<evidence type="ECO:0000313" key="2">
    <source>
        <dbReference type="Proteomes" id="UP000799440"/>
    </source>
</evidence>
<reference evidence="1" key="1">
    <citation type="journal article" date="2020" name="Stud. Mycol.">
        <title>101 Dothideomycetes genomes: a test case for predicting lifestyles and emergence of pathogens.</title>
        <authorList>
            <person name="Haridas S."/>
            <person name="Albert R."/>
            <person name="Binder M."/>
            <person name="Bloem J."/>
            <person name="Labutti K."/>
            <person name="Salamov A."/>
            <person name="Andreopoulos B."/>
            <person name="Baker S."/>
            <person name="Barry K."/>
            <person name="Bills G."/>
            <person name="Bluhm B."/>
            <person name="Cannon C."/>
            <person name="Castanera R."/>
            <person name="Culley D."/>
            <person name="Daum C."/>
            <person name="Ezra D."/>
            <person name="Gonzalez J."/>
            <person name="Henrissat B."/>
            <person name="Kuo A."/>
            <person name="Liang C."/>
            <person name="Lipzen A."/>
            <person name="Lutzoni F."/>
            <person name="Magnuson J."/>
            <person name="Mondo S."/>
            <person name="Nolan M."/>
            <person name="Ohm R."/>
            <person name="Pangilinan J."/>
            <person name="Park H.-J."/>
            <person name="Ramirez L."/>
            <person name="Alfaro M."/>
            <person name="Sun H."/>
            <person name="Tritt A."/>
            <person name="Yoshinaga Y."/>
            <person name="Zwiers L.-H."/>
            <person name="Turgeon B."/>
            <person name="Goodwin S."/>
            <person name="Spatafora J."/>
            <person name="Crous P."/>
            <person name="Grigoriev I."/>
        </authorList>
    </citation>
    <scope>NUCLEOTIDE SEQUENCE</scope>
    <source>
        <strain evidence="1">CBS 119925</strain>
    </source>
</reference>
<gene>
    <name evidence="1" type="ORF">M011DRAFT_528430</name>
</gene>
<keyword evidence="2" id="KW-1185">Reference proteome</keyword>
<organism evidence="1 2">
    <name type="scientific">Sporormia fimetaria CBS 119925</name>
    <dbReference type="NCBI Taxonomy" id="1340428"/>
    <lineage>
        <taxon>Eukaryota</taxon>
        <taxon>Fungi</taxon>
        <taxon>Dikarya</taxon>
        <taxon>Ascomycota</taxon>
        <taxon>Pezizomycotina</taxon>
        <taxon>Dothideomycetes</taxon>
        <taxon>Pleosporomycetidae</taxon>
        <taxon>Pleosporales</taxon>
        <taxon>Sporormiaceae</taxon>
        <taxon>Sporormia</taxon>
    </lineage>
</organism>
<proteinExistence type="predicted"/>
<dbReference type="AlphaFoldDB" id="A0A6A6V573"/>
<evidence type="ECO:0000313" key="1">
    <source>
        <dbReference type="EMBL" id="KAF2744347.1"/>
    </source>
</evidence>
<sequence>MSPPIETDETNAIDFNDWLFMEDKSNRERFEACPLDFKLYKMMPGQKVSKMNSVLKFIRDNSYDYGVHGYMLNRRNKGWEWFCNDPQQKSHVFHVCAELDQLTEPKDGFPLAQARSACKQHIETHGPMTDKERDVYKKLASKALNERIDLMVAGFIYFDKWLYHKYKTVGPPNVFDEELEDDERYKNSRVYRCVCEHTWYYSLLHLIYFVGRYPRQERYHRFVEEIRPAFKEYLKMPKDQQQAILKGAGSPSCKGVWFHISATGNTSEALRPVYESPFISYKQNTYCPIEEQEVMPMALWAPKRTQGDAKEGPYKDLTSIPEYKCRCSFSLGSHGGYCLNCIAPNWKVVLDHNDT</sequence>
<name>A0A6A6V573_9PLEO</name>
<dbReference type="EMBL" id="MU006589">
    <property type="protein sequence ID" value="KAF2744347.1"/>
    <property type="molecule type" value="Genomic_DNA"/>
</dbReference>